<evidence type="ECO:0000256" key="1">
    <source>
        <dbReference type="SAM" id="MobiDB-lite"/>
    </source>
</evidence>
<keyword evidence="2" id="KW-0812">Transmembrane</keyword>
<feature type="transmembrane region" description="Helical" evidence="2">
    <location>
        <begin position="307"/>
        <end position="334"/>
    </location>
</feature>
<name>A0A7C3ZHM3_9CYAN</name>
<dbReference type="AlphaFoldDB" id="A0A7C3ZHM3"/>
<dbReference type="EMBL" id="DSPX01000013">
    <property type="protein sequence ID" value="HGF99382.1"/>
    <property type="molecule type" value="Genomic_DNA"/>
</dbReference>
<feature type="region of interest" description="Disordered" evidence="1">
    <location>
        <begin position="95"/>
        <end position="154"/>
    </location>
</feature>
<organism evidence="3">
    <name type="scientific">Planktothricoides sp. SpSt-374</name>
    <dbReference type="NCBI Taxonomy" id="2282167"/>
    <lineage>
        <taxon>Bacteria</taxon>
        <taxon>Bacillati</taxon>
        <taxon>Cyanobacteriota</taxon>
        <taxon>Cyanophyceae</taxon>
        <taxon>Oscillatoriophycideae</taxon>
        <taxon>Oscillatoriales</taxon>
        <taxon>Oscillatoriaceae</taxon>
        <taxon>Planktothricoides</taxon>
    </lineage>
</organism>
<sequence>MTKPQILNLAKQGDAEAIAALINRSLQPKGITATVKLTNGHLYVTLSAAKVPSQKIFAPFIHQGTIALGAPSIQSLTVAGLAAGSSSPNWEEEFNLGSPTQVQVGSTPQLSAPSATQAKPNLDSRPNIRQRQTSKKPLPSPPEPPPESSLSLEFSATPEEAENLLYAVGVFPPQGKLNLAYYYLIPKLAKSYLNFAPAYGLVIGATSVEYKGELAALLLTEKYLACFGFPPFNPLAQKIFIFNLKTITNISCAPNGLIIRTQKYDPIVVYFPHVKSGQKFVENYLNNQTKIAYRKNLIAPDIHRFNLFLLGIITFIFVVSINIFIVALTLKLFFNSFIFLLGLI</sequence>
<reference evidence="3" key="1">
    <citation type="journal article" date="2020" name="mSystems">
        <title>Genome- and Community-Level Interaction Insights into Carbon Utilization and Element Cycling Functions of Hydrothermarchaeota in Hydrothermal Sediment.</title>
        <authorList>
            <person name="Zhou Z."/>
            <person name="Liu Y."/>
            <person name="Xu W."/>
            <person name="Pan J."/>
            <person name="Luo Z.H."/>
            <person name="Li M."/>
        </authorList>
    </citation>
    <scope>NUCLEOTIDE SEQUENCE [LARGE SCALE GENOMIC DNA]</scope>
    <source>
        <strain evidence="3">SpSt-374</strain>
    </source>
</reference>
<gene>
    <name evidence="3" type="ORF">ENR15_01595</name>
</gene>
<comment type="caution">
    <text evidence="3">The sequence shown here is derived from an EMBL/GenBank/DDBJ whole genome shotgun (WGS) entry which is preliminary data.</text>
</comment>
<protein>
    <submittedName>
        <fullName evidence="3">Uncharacterized protein</fullName>
    </submittedName>
</protein>
<evidence type="ECO:0000256" key="2">
    <source>
        <dbReference type="SAM" id="Phobius"/>
    </source>
</evidence>
<keyword evidence="2" id="KW-0472">Membrane</keyword>
<evidence type="ECO:0000313" key="3">
    <source>
        <dbReference type="EMBL" id="HGF99382.1"/>
    </source>
</evidence>
<feature type="compositionally biased region" description="Pro residues" evidence="1">
    <location>
        <begin position="138"/>
        <end position="147"/>
    </location>
</feature>
<feature type="compositionally biased region" description="Polar residues" evidence="1">
    <location>
        <begin position="97"/>
        <end position="119"/>
    </location>
</feature>
<accession>A0A7C3ZHM3</accession>
<keyword evidence="2" id="KW-1133">Transmembrane helix</keyword>
<proteinExistence type="predicted"/>